<sequence length="448" mass="51540">MEPEPGCYRICLASDFFFPNMGGVELHQYQISHFLVKHGHKVVIITHQYGERDGVRVLKNGIKVYYIPLLPVFNECVFPTAISEHSLIRNILVRERIEIFHAHQSFSSISLTTMDYARLLGIRVFMTEHSLFGLKGLSSILLNTVLQYSLANSDGAVAVSHCTKENLCLRGKCDPCKIYVIPNALESSKFLPNPDSRDPNCITIVILSRLVYRKGVDLAVGVIPKICTKYPNANFIIGGDGPMMLNFEEMRERYRLQSRVKLLGAVQHCETRNVLIQGDIFLNCSLTEGFCIAIIEALSCGLHVVSTHVGGVPEVLPNNMIKYAMPTVEDVYHKIEELIPTCKEKKDWEFHNAVKKFYSWEKVATRTENMYRNVLKTPHCDKFEHIHKMYYEGVWSGPFLFFLHWFALFFQFIFEIFWPKDTMEKAYEIPRKYYKNGLIMNIGVDQTK</sequence>
<protein>
    <recommendedName>
        <fullName evidence="2">phosphatidylinositol N-acetylglucosaminyltransferase</fullName>
        <ecNumber evidence="2">2.4.1.198</ecNumber>
    </recommendedName>
    <alternativeName>
        <fullName evidence="6">GlcNAc-PI synthesis protein</fullName>
    </alternativeName>
</protein>
<dbReference type="Proteomes" id="UP000014680">
    <property type="component" value="Unassembled WGS sequence"/>
</dbReference>
<dbReference type="PANTHER" id="PTHR45871">
    <property type="entry name" value="N-ACETYLGLUCOSAMINYL-PHOSPHATIDYLINOSITOL BIOSYNTHETIC PROTEIN"/>
    <property type="match status" value="1"/>
</dbReference>
<dbReference type="GO" id="GO:0000506">
    <property type="term" value="C:glycosylphosphatidylinositol-N-acetylglucosaminyltransferase (GPI-GnT) complex"/>
    <property type="evidence" value="ECO:0007669"/>
    <property type="project" value="InterPro"/>
</dbReference>
<feature type="domain" description="Glycosyl transferase family 1" evidence="8">
    <location>
        <begin position="202"/>
        <end position="340"/>
    </location>
</feature>
<evidence type="ECO:0000259" key="9">
    <source>
        <dbReference type="Pfam" id="PF08288"/>
    </source>
</evidence>
<keyword evidence="7" id="KW-0472">Membrane</keyword>
<dbReference type="GO" id="GO:0017176">
    <property type="term" value="F:phosphatidylinositol N-acetylglucosaminyltransferase activity"/>
    <property type="evidence" value="ECO:0007669"/>
    <property type="project" value="UniProtKB-EC"/>
</dbReference>
<evidence type="ECO:0000256" key="5">
    <source>
        <dbReference type="ARBA" id="ARBA00022679"/>
    </source>
</evidence>
<dbReference type="KEGG" id="eiv:EIN_390860"/>
<dbReference type="SUPFAM" id="SSF53756">
    <property type="entry name" value="UDP-Glycosyltransferase/glycogen phosphorylase"/>
    <property type="match status" value="1"/>
</dbReference>
<proteinExistence type="predicted"/>
<dbReference type="GeneID" id="14888477"/>
<evidence type="ECO:0000313" key="11">
    <source>
        <dbReference type="Proteomes" id="UP000014680"/>
    </source>
</evidence>
<dbReference type="FunFam" id="3.40.50.2000:FF:000295">
    <property type="entry name" value="Phosphatidylinositol N-acetylglucosaminyltransferase subunit A, putative"/>
    <property type="match status" value="1"/>
</dbReference>
<evidence type="ECO:0000313" key="10">
    <source>
        <dbReference type="EMBL" id="ELP89461.1"/>
    </source>
</evidence>
<dbReference type="InterPro" id="IPR013234">
    <property type="entry name" value="PIGA_GPI_anchor_biosynthesis"/>
</dbReference>
<dbReference type="AlphaFoldDB" id="A0A0A1UB82"/>
<dbReference type="EC" id="2.4.1.198" evidence="2"/>
<evidence type="ECO:0000256" key="4">
    <source>
        <dbReference type="ARBA" id="ARBA00022676"/>
    </source>
</evidence>
<evidence type="ECO:0000259" key="8">
    <source>
        <dbReference type="Pfam" id="PF00534"/>
    </source>
</evidence>
<evidence type="ECO:0000256" key="7">
    <source>
        <dbReference type="SAM" id="Phobius"/>
    </source>
</evidence>
<dbReference type="EMBL" id="KB206629">
    <property type="protein sequence ID" value="ELP89461.1"/>
    <property type="molecule type" value="Genomic_DNA"/>
</dbReference>
<feature type="transmembrane region" description="Helical" evidence="7">
    <location>
        <begin position="399"/>
        <end position="418"/>
    </location>
</feature>
<dbReference type="InterPro" id="IPR001296">
    <property type="entry name" value="Glyco_trans_1"/>
</dbReference>
<keyword evidence="7" id="KW-1133">Transmembrane helix</keyword>
<dbReference type="Gene3D" id="3.40.50.2000">
    <property type="entry name" value="Glycogen Phosphorylase B"/>
    <property type="match status" value="2"/>
</dbReference>
<keyword evidence="7" id="KW-0812">Transmembrane</keyword>
<organism evidence="10 11">
    <name type="scientific">Entamoeba invadens IP1</name>
    <dbReference type="NCBI Taxonomy" id="370355"/>
    <lineage>
        <taxon>Eukaryota</taxon>
        <taxon>Amoebozoa</taxon>
        <taxon>Evosea</taxon>
        <taxon>Archamoebae</taxon>
        <taxon>Mastigamoebida</taxon>
        <taxon>Entamoebidae</taxon>
        <taxon>Entamoeba</taxon>
    </lineage>
</organism>
<dbReference type="CDD" id="cd03796">
    <property type="entry name" value="GT4_PIG-A-like"/>
    <property type="match status" value="1"/>
</dbReference>
<dbReference type="Pfam" id="PF00534">
    <property type="entry name" value="Glycos_transf_1"/>
    <property type="match status" value="1"/>
</dbReference>
<feature type="domain" description="PIGA GPI anchor biosynthesis" evidence="9">
    <location>
        <begin position="47"/>
        <end position="135"/>
    </location>
</feature>
<reference evidence="10 11" key="1">
    <citation type="submission" date="2012-10" db="EMBL/GenBank/DDBJ databases">
        <authorList>
            <person name="Zafar N."/>
            <person name="Inman J."/>
            <person name="Hall N."/>
            <person name="Lorenzi H."/>
            <person name="Caler E."/>
        </authorList>
    </citation>
    <scope>NUCLEOTIDE SEQUENCE [LARGE SCALE GENOMIC DNA]</scope>
    <source>
        <strain evidence="10 11">IP1</strain>
    </source>
</reference>
<accession>A0A0A1UB82</accession>
<name>A0A0A1UB82_ENTIV</name>
<keyword evidence="4 10" id="KW-0328">Glycosyltransferase</keyword>
<keyword evidence="5 10" id="KW-0808">Transferase</keyword>
<comment type="pathway">
    <text evidence="1">Glycolipid biosynthesis; glycosylphosphatidylinositol-anchor biosynthesis.</text>
</comment>
<evidence type="ECO:0000256" key="3">
    <source>
        <dbReference type="ARBA" id="ARBA00022502"/>
    </source>
</evidence>
<dbReference type="GO" id="GO:0006506">
    <property type="term" value="P:GPI anchor biosynthetic process"/>
    <property type="evidence" value="ECO:0007669"/>
    <property type="project" value="UniProtKB-UniPathway"/>
</dbReference>
<evidence type="ECO:0000256" key="2">
    <source>
        <dbReference type="ARBA" id="ARBA00012420"/>
    </source>
</evidence>
<dbReference type="Pfam" id="PF08288">
    <property type="entry name" value="PIGA"/>
    <property type="match status" value="1"/>
</dbReference>
<dbReference type="OrthoDB" id="734129at2759"/>
<dbReference type="OMA" id="SHFWMSG"/>
<dbReference type="VEuPathDB" id="AmoebaDB:EIN_390860"/>
<keyword evidence="3" id="KW-0337">GPI-anchor biosynthesis</keyword>
<dbReference type="UniPathway" id="UPA00196"/>
<dbReference type="InterPro" id="IPR039507">
    <property type="entry name" value="PIG-A/GPI3"/>
</dbReference>
<dbReference type="PANTHER" id="PTHR45871:SF1">
    <property type="entry name" value="PHOSPHATIDYLINOSITOL N-ACETYLGLUCOSAMINYLTRANSFERASE SUBUNIT A"/>
    <property type="match status" value="1"/>
</dbReference>
<evidence type="ECO:0000256" key="1">
    <source>
        <dbReference type="ARBA" id="ARBA00004687"/>
    </source>
</evidence>
<gene>
    <name evidence="10" type="ORF">EIN_390860</name>
</gene>
<evidence type="ECO:0000256" key="6">
    <source>
        <dbReference type="ARBA" id="ARBA00032160"/>
    </source>
</evidence>
<dbReference type="RefSeq" id="XP_004256232.1">
    <property type="nucleotide sequence ID" value="XM_004256184.1"/>
</dbReference>
<keyword evidence="11" id="KW-1185">Reference proteome</keyword>